<proteinExistence type="predicted"/>
<reference evidence="1 2" key="1">
    <citation type="submission" date="2016-10" db="EMBL/GenBank/DDBJ databases">
        <authorList>
            <person name="de Groot N.N."/>
        </authorList>
    </citation>
    <scope>NUCLEOTIDE SEQUENCE [LARGE SCALE GENOMIC DNA]</scope>
    <source>
        <strain evidence="1 2">A52C2</strain>
    </source>
</reference>
<evidence type="ECO:0000313" key="1">
    <source>
        <dbReference type="EMBL" id="SEQ71709.1"/>
    </source>
</evidence>
<dbReference type="AlphaFoldDB" id="A0A1H9IAX7"/>
<evidence type="ECO:0008006" key="3">
    <source>
        <dbReference type="Google" id="ProtNLM"/>
    </source>
</evidence>
<name>A0A1H9IAX7_9HYPH</name>
<dbReference type="Pfam" id="PF07799">
    <property type="entry name" value="DUF1643"/>
    <property type="match status" value="1"/>
</dbReference>
<evidence type="ECO:0000313" key="2">
    <source>
        <dbReference type="Proteomes" id="UP000199647"/>
    </source>
</evidence>
<protein>
    <recommendedName>
        <fullName evidence="3">DUF1643 domain-containing protein</fullName>
    </recommendedName>
</protein>
<dbReference type="STRING" id="1855383.SAMN05216548_10741"/>
<gene>
    <name evidence="1" type="ORF">SAMN05216548_10741</name>
</gene>
<accession>A0A1H9IAX7</accession>
<organism evidence="1 2">
    <name type="scientific">Faunimonas pinastri</name>
    <dbReference type="NCBI Taxonomy" id="1855383"/>
    <lineage>
        <taxon>Bacteria</taxon>
        <taxon>Pseudomonadati</taxon>
        <taxon>Pseudomonadota</taxon>
        <taxon>Alphaproteobacteria</taxon>
        <taxon>Hyphomicrobiales</taxon>
        <taxon>Afifellaceae</taxon>
        <taxon>Faunimonas</taxon>
    </lineage>
</organism>
<dbReference type="EMBL" id="FOFG01000007">
    <property type="protein sequence ID" value="SEQ71709.1"/>
    <property type="molecule type" value="Genomic_DNA"/>
</dbReference>
<dbReference type="InterPro" id="IPR012441">
    <property type="entry name" value="DUF1643"/>
</dbReference>
<dbReference type="Proteomes" id="UP000199647">
    <property type="component" value="Unassembled WGS sequence"/>
</dbReference>
<keyword evidence="2" id="KW-1185">Reference proteome</keyword>
<dbReference type="RefSeq" id="WP_238858270.1">
    <property type="nucleotide sequence ID" value="NZ_FOFG01000007.1"/>
</dbReference>
<sequence>MMLPGQLSMFKAKPKVAPLQIRRNADLSECGSYRWTLSRVWRTGPHVCFIGLNPSTADHLADDPTVQRWTHFARSWGFGGFVAVNLYPFRSPSPADCRRWADWENNGPDWHARDRLHQNVDVLAHEAKRAELVVACWGAGCWDRLWTEHAIEQIQTGEAPFPDLYCLGRTSAGAPIHPMARGRCRVANDAQPKLWRRA</sequence>